<organism evidence="1 2">
    <name type="scientific">Agathobacter rectalis</name>
    <dbReference type="NCBI Taxonomy" id="39491"/>
    <lineage>
        <taxon>Bacteria</taxon>
        <taxon>Bacillati</taxon>
        <taxon>Bacillota</taxon>
        <taxon>Clostridia</taxon>
        <taxon>Lachnospirales</taxon>
        <taxon>Lachnospiraceae</taxon>
        <taxon>Agathobacter</taxon>
    </lineage>
</organism>
<name>A0A5S4VSL9_9FIRM</name>
<reference evidence="1 2" key="2">
    <citation type="submission" date="2019-09" db="EMBL/GenBank/DDBJ databases">
        <title>Strain-level analysis of Eubacterium rectale using genomes from metagenomes.</title>
        <authorList>
            <person name="Karcher N."/>
            <person name="Segata N."/>
        </authorList>
    </citation>
    <scope>NUCLEOTIDE SEQUENCE [LARGE SCALE GENOMIC DNA]</scope>
    <source>
        <strain evidence="1 2">T3WBe13</strain>
    </source>
</reference>
<proteinExistence type="predicted"/>
<protein>
    <submittedName>
        <fullName evidence="1">Uncharacterized protein</fullName>
    </submittedName>
</protein>
<evidence type="ECO:0000313" key="1">
    <source>
        <dbReference type="EMBL" id="TYL61313.1"/>
    </source>
</evidence>
<accession>A0A5S4VSL9</accession>
<evidence type="ECO:0000313" key="2">
    <source>
        <dbReference type="Proteomes" id="UP000324327"/>
    </source>
</evidence>
<dbReference type="RefSeq" id="WP_148871923.1">
    <property type="nucleotide sequence ID" value="NZ_CP100127.1"/>
</dbReference>
<reference evidence="1 2" key="1">
    <citation type="submission" date="2019-08" db="EMBL/GenBank/DDBJ databases">
        <authorList>
            <person name="Duncan S."/>
            <person name="Walker A."/>
        </authorList>
    </citation>
    <scope>NUCLEOTIDE SEQUENCE [LARGE SCALE GENOMIC DNA]</scope>
    <source>
        <strain evidence="1 2">T3WBe13</strain>
    </source>
</reference>
<dbReference type="EMBL" id="VSTF01000002">
    <property type="protein sequence ID" value="TYL61313.1"/>
    <property type="molecule type" value="Genomic_DNA"/>
</dbReference>
<sequence>MKKQEVIDLASRRGLCVYEQYKGRKVYYKVRIPVFEDEKEIPTSYRDELVRNIKEVKQLMEKIWEDDKYRLRASNWVRKY</sequence>
<gene>
    <name evidence="1" type="ORF">FYL31_03295</name>
</gene>
<dbReference type="AlphaFoldDB" id="A0A5S4VSL9"/>
<dbReference type="Proteomes" id="UP000324327">
    <property type="component" value="Unassembled WGS sequence"/>
</dbReference>
<comment type="caution">
    <text evidence="1">The sequence shown here is derived from an EMBL/GenBank/DDBJ whole genome shotgun (WGS) entry which is preliminary data.</text>
</comment>